<sequence>MTVESSSTRLEALDWIRGIASMWVVLYHVDLTLQKAKYFGLPPLSPVTAVGYRGVELFFVLSGFIMARSYARGAAAGWHDAIDFAIRRIFRIFPLYLIVSIPLFVVAASAGIGRPPADVALDASLFFKNLFLLPRDDLSTFIPVSAWTLSHELMFYAVFLIWFFAPRLFIAALTLWAGLSLVLTLLDVRPAGWQMQTNALNAYFLAGAACSMLGRLGRPRHLWVLGLAAAMLLSAAISLEAASRAAGIAAHACYAAAFCLIVYCLSFGTPSLPRFIEAPMRYLGRISYGIYLVNYPLVVVIALVCIKAGLHAYAVPLVMLGAIGATILVSDLLHRFVERPGIALGRRVFRKPLSVARQEVIR</sequence>
<dbReference type="OrthoDB" id="9767863at2"/>
<evidence type="ECO:0000313" key="3">
    <source>
        <dbReference type="EMBL" id="TGX50372.1"/>
    </source>
</evidence>
<dbReference type="RefSeq" id="WP_135965288.1">
    <property type="nucleotide sequence ID" value="NZ_SRXT01000007.1"/>
</dbReference>
<dbReference type="GO" id="GO:0016747">
    <property type="term" value="F:acyltransferase activity, transferring groups other than amino-acyl groups"/>
    <property type="evidence" value="ECO:0007669"/>
    <property type="project" value="InterPro"/>
</dbReference>
<feature type="transmembrane region" description="Helical" evidence="1">
    <location>
        <begin position="92"/>
        <end position="112"/>
    </location>
</feature>
<feature type="transmembrane region" description="Helical" evidence="1">
    <location>
        <begin position="153"/>
        <end position="186"/>
    </location>
</feature>
<organism evidence="3 4">
    <name type="scientific">Sphingomonas gei</name>
    <dbReference type="NCBI Taxonomy" id="1395960"/>
    <lineage>
        <taxon>Bacteria</taxon>
        <taxon>Pseudomonadati</taxon>
        <taxon>Pseudomonadota</taxon>
        <taxon>Alphaproteobacteria</taxon>
        <taxon>Sphingomonadales</taxon>
        <taxon>Sphingomonadaceae</taxon>
        <taxon>Sphingomonas</taxon>
    </lineage>
</organism>
<dbReference type="Pfam" id="PF01757">
    <property type="entry name" value="Acyl_transf_3"/>
    <property type="match status" value="1"/>
</dbReference>
<evidence type="ECO:0000313" key="4">
    <source>
        <dbReference type="Proteomes" id="UP000306147"/>
    </source>
</evidence>
<dbReference type="Proteomes" id="UP000306147">
    <property type="component" value="Unassembled WGS sequence"/>
</dbReference>
<feature type="transmembrane region" description="Helical" evidence="1">
    <location>
        <begin position="222"/>
        <end position="239"/>
    </location>
</feature>
<keyword evidence="3" id="KW-0808">Transferase</keyword>
<dbReference type="AlphaFoldDB" id="A0A4V3QYH3"/>
<feature type="transmembrane region" description="Helical" evidence="1">
    <location>
        <begin position="49"/>
        <end position="71"/>
    </location>
</feature>
<keyword evidence="4" id="KW-1185">Reference proteome</keyword>
<keyword evidence="3" id="KW-0012">Acyltransferase</keyword>
<keyword evidence="1" id="KW-0472">Membrane</keyword>
<dbReference type="EMBL" id="SRXT01000007">
    <property type="protein sequence ID" value="TGX50372.1"/>
    <property type="molecule type" value="Genomic_DNA"/>
</dbReference>
<keyword evidence="1" id="KW-1133">Transmembrane helix</keyword>
<keyword evidence="1" id="KW-0812">Transmembrane</keyword>
<dbReference type="InterPro" id="IPR050879">
    <property type="entry name" value="Acyltransferase_3"/>
</dbReference>
<feature type="transmembrane region" description="Helical" evidence="1">
    <location>
        <begin position="245"/>
        <end position="265"/>
    </location>
</feature>
<feature type="domain" description="Acyltransferase 3" evidence="2">
    <location>
        <begin position="11"/>
        <end position="334"/>
    </location>
</feature>
<evidence type="ECO:0000256" key="1">
    <source>
        <dbReference type="SAM" id="Phobius"/>
    </source>
</evidence>
<protein>
    <submittedName>
        <fullName evidence="3">Acyltransferase</fullName>
    </submittedName>
</protein>
<dbReference type="PANTHER" id="PTHR23028:SF131">
    <property type="entry name" value="BLR2367 PROTEIN"/>
    <property type="match status" value="1"/>
</dbReference>
<dbReference type="InterPro" id="IPR002656">
    <property type="entry name" value="Acyl_transf_3_dom"/>
</dbReference>
<evidence type="ECO:0000259" key="2">
    <source>
        <dbReference type="Pfam" id="PF01757"/>
    </source>
</evidence>
<name>A0A4V3QYH3_9SPHN</name>
<gene>
    <name evidence="3" type="ORF">E5A73_18350</name>
</gene>
<comment type="caution">
    <text evidence="3">The sequence shown here is derived from an EMBL/GenBank/DDBJ whole genome shotgun (WGS) entry which is preliminary data.</text>
</comment>
<dbReference type="GO" id="GO:0000271">
    <property type="term" value="P:polysaccharide biosynthetic process"/>
    <property type="evidence" value="ECO:0007669"/>
    <property type="project" value="TreeGrafter"/>
</dbReference>
<dbReference type="PANTHER" id="PTHR23028">
    <property type="entry name" value="ACETYLTRANSFERASE"/>
    <property type="match status" value="1"/>
</dbReference>
<feature type="transmembrane region" description="Helical" evidence="1">
    <location>
        <begin position="310"/>
        <end position="329"/>
    </location>
</feature>
<feature type="transmembrane region" description="Helical" evidence="1">
    <location>
        <begin position="286"/>
        <end position="304"/>
    </location>
</feature>
<accession>A0A4V3QYH3</accession>
<dbReference type="GO" id="GO:0016020">
    <property type="term" value="C:membrane"/>
    <property type="evidence" value="ECO:0007669"/>
    <property type="project" value="TreeGrafter"/>
</dbReference>
<proteinExistence type="predicted"/>
<reference evidence="3 4" key="1">
    <citation type="submission" date="2019-04" db="EMBL/GenBank/DDBJ databases">
        <title>Sphingomonas psychrotolerans sp. nov., isolated from soil in the Tianshan Mountains, Xinjiang, China.</title>
        <authorList>
            <person name="Luo Y."/>
            <person name="Sheng H."/>
        </authorList>
    </citation>
    <scope>NUCLEOTIDE SEQUENCE [LARGE SCALE GENOMIC DNA]</scope>
    <source>
        <strain evidence="3 4">ZFGT-11</strain>
    </source>
</reference>